<protein>
    <submittedName>
        <fullName evidence="6">XRE family transcriptional regulator</fullName>
    </submittedName>
</protein>
<dbReference type="InterPro" id="IPR058163">
    <property type="entry name" value="LysR-type_TF_proteobact-type"/>
</dbReference>
<name>A0A261UKE3_9BORD</name>
<dbReference type="GO" id="GO:0043565">
    <property type="term" value="F:sequence-specific DNA binding"/>
    <property type="evidence" value="ECO:0007669"/>
    <property type="project" value="TreeGrafter"/>
</dbReference>
<keyword evidence="4" id="KW-0804">Transcription</keyword>
<dbReference type="PROSITE" id="PS50931">
    <property type="entry name" value="HTH_LYSR"/>
    <property type="match status" value="1"/>
</dbReference>
<comment type="similarity">
    <text evidence="1">Belongs to the LysR transcriptional regulatory family.</text>
</comment>
<organism evidence="6 7">
    <name type="scientific">Bordetella genomosp. 11</name>
    <dbReference type="NCBI Taxonomy" id="1416808"/>
    <lineage>
        <taxon>Bacteria</taxon>
        <taxon>Pseudomonadati</taxon>
        <taxon>Pseudomonadota</taxon>
        <taxon>Betaproteobacteria</taxon>
        <taxon>Burkholderiales</taxon>
        <taxon>Alcaligenaceae</taxon>
        <taxon>Bordetella</taxon>
    </lineage>
</organism>
<dbReference type="Gene3D" id="1.10.10.10">
    <property type="entry name" value="Winged helix-like DNA-binding domain superfamily/Winged helix DNA-binding domain"/>
    <property type="match status" value="1"/>
</dbReference>
<evidence type="ECO:0000256" key="4">
    <source>
        <dbReference type="ARBA" id="ARBA00023163"/>
    </source>
</evidence>
<accession>A0A261UKE3</accession>
<dbReference type="SUPFAM" id="SSF46785">
    <property type="entry name" value="Winged helix' DNA-binding domain"/>
    <property type="match status" value="1"/>
</dbReference>
<dbReference type="Gene3D" id="3.40.190.10">
    <property type="entry name" value="Periplasmic binding protein-like II"/>
    <property type="match status" value="2"/>
</dbReference>
<reference evidence="7" key="1">
    <citation type="submission" date="2017-05" db="EMBL/GenBank/DDBJ databases">
        <title>Complete and WGS of Bordetella genogroups.</title>
        <authorList>
            <person name="Spilker T."/>
            <person name="Lipuma J."/>
        </authorList>
    </citation>
    <scope>NUCLEOTIDE SEQUENCE [LARGE SCALE GENOMIC DNA]</scope>
    <source>
        <strain evidence="7">AU8856</strain>
    </source>
</reference>
<sequence length="303" mass="33489">MTDLHQLPNLLALRAFEAAARHQNFSRAADEIHVTHGAVSHQVRALEQDLRVALFTRHGKRLTITLQGAQFAHAVRNALQDIAQATHALRDETRQTRLTVSSIPSFAARWLAPRLGKFIEQNPGTELVLQTSGRLHDLVRDGIDVGIRFGQGQYPGLAVERLMGDSYYPVASPGYNQGRLPTTPRQLKTAQLLRSAEPWLPWFQAADLTLAEPTGGVRFQDLSMLIRSAVAGDGIALVRHVVAMQEIASGELVRLFDVAVKSPGDYYLACPPQALHKPQVQAFREWLKGEISIFKTQTGEAVD</sequence>
<gene>
    <name evidence="6" type="ORF">CAL28_24505</name>
</gene>
<comment type="caution">
    <text evidence="6">The sequence shown here is derived from an EMBL/GenBank/DDBJ whole genome shotgun (WGS) entry which is preliminary data.</text>
</comment>
<feature type="domain" description="HTH lysR-type" evidence="5">
    <location>
        <begin position="8"/>
        <end position="65"/>
    </location>
</feature>
<dbReference type="CDD" id="cd08432">
    <property type="entry name" value="PBP2_GcdR_TrpI_HvrB_AmpR_like"/>
    <property type="match status" value="1"/>
</dbReference>
<dbReference type="InterPro" id="IPR005119">
    <property type="entry name" value="LysR_subst-bd"/>
</dbReference>
<dbReference type="EMBL" id="NEVS01000004">
    <property type="protein sequence ID" value="OZI62354.1"/>
    <property type="molecule type" value="Genomic_DNA"/>
</dbReference>
<dbReference type="PRINTS" id="PR00039">
    <property type="entry name" value="HTHLYSR"/>
</dbReference>
<evidence type="ECO:0000256" key="2">
    <source>
        <dbReference type="ARBA" id="ARBA00023015"/>
    </source>
</evidence>
<dbReference type="OrthoDB" id="5526340at2"/>
<dbReference type="InterPro" id="IPR036388">
    <property type="entry name" value="WH-like_DNA-bd_sf"/>
</dbReference>
<dbReference type="PANTHER" id="PTHR30537:SF79">
    <property type="entry name" value="TRANSCRIPTIONAL REGULATOR-RELATED"/>
    <property type="match status" value="1"/>
</dbReference>
<proteinExistence type="inferred from homology"/>
<dbReference type="PANTHER" id="PTHR30537">
    <property type="entry name" value="HTH-TYPE TRANSCRIPTIONAL REGULATOR"/>
    <property type="match status" value="1"/>
</dbReference>
<dbReference type="InterPro" id="IPR000847">
    <property type="entry name" value="LysR_HTH_N"/>
</dbReference>
<evidence type="ECO:0000256" key="3">
    <source>
        <dbReference type="ARBA" id="ARBA00023125"/>
    </source>
</evidence>
<dbReference type="GO" id="GO:0006351">
    <property type="term" value="P:DNA-templated transcription"/>
    <property type="evidence" value="ECO:0007669"/>
    <property type="project" value="TreeGrafter"/>
</dbReference>
<dbReference type="FunFam" id="1.10.10.10:FF:000001">
    <property type="entry name" value="LysR family transcriptional regulator"/>
    <property type="match status" value="1"/>
</dbReference>
<evidence type="ECO:0000256" key="1">
    <source>
        <dbReference type="ARBA" id="ARBA00009437"/>
    </source>
</evidence>
<evidence type="ECO:0000313" key="6">
    <source>
        <dbReference type="EMBL" id="OZI62354.1"/>
    </source>
</evidence>
<keyword evidence="3" id="KW-0238">DNA-binding</keyword>
<dbReference type="Pfam" id="PF03466">
    <property type="entry name" value="LysR_substrate"/>
    <property type="match status" value="1"/>
</dbReference>
<dbReference type="RefSeq" id="WP_094843734.1">
    <property type="nucleotide sequence ID" value="NZ_NEVS01000004.1"/>
</dbReference>
<dbReference type="InterPro" id="IPR036390">
    <property type="entry name" value="WH_DNA-bd_sf"/>
</dbReference>
<dbReference type="SUPFAM" id="SSF53850">
    <property type="entry name" value="Periplasmic binding protein-like II"/>
    <property type="match status" value="1"/>
</dbReference>
<dbReference type="NCBIfam" id="NF008352">
    <property type="entry name" value="PRK11139.1"/>
    <property type="match status" value="1"/>
</dbReference>
<dbReference type="GO" id="GO:0003700">
    <property type="term" value="F:DNA-binding transcription factor activity"/>
    <property type="evidence" value="ECO:0007669"/>
    <property type="project" value="InterPro"/>
</dbReference>
<dbReference type="Proteomes" id="UP000215767">
    <property type="component" value="Unassembled WGS sequence"/>
</dbReference>
<dbReference type="AlphaFoldDB" id="A0A261UKE3"/>
<keyword evidence="2" id="KW-0805">Transcription regulation</keyword>
<evidence type="ECO:0000259" key="5">
    <source>
        <dbReference type="PROSITE" id="PS50931"/>
    </source>
</evidence>
<dbReference type="Pfam" id="PF00126">
    <property type="entry name" value="HTH_1"/>
    <property type="match status" value="1"/>
</dbReference>
<evidence type="ECO:0000313" key="7">
    <source>
        <dbReference type="Proteomes" id="UP000215767"/>
    </source>
</evidence>
<keyword evidence="7" id="KW-1185">Reference proteome</keyword>